<dbReference type="InParanoid" id="A0A061FSH3"/>
<organism evidence="1 2">
    <name type="scientific">Theobroma cacao</name>
    <name type="common">Cacao</name>
    <name type="synonym">Cocoa</name>
    <dbReference type="NCBI Taxonomy" id="3641"/>
    <lineage>
        <taxon>Eukaryota</taxon>
        <taxon>Viridiplantae</taxon>
        <taxon>Streptophyta</taxon>
        <taxon>Embryophyta</taxon>
        <taxon>Tracheophyta</taxon>
        <taxon>Spermatophyta</taxon>
        <taxon>Magnoliopsida</taxon>
        <taxon>eudicotyledons</taxon>
        <taxon>Gunneridae</taxon>
        <taxon>Pentapetalae</taxon>
        <taxon>rosids</taxon>
        <taxon>malvids</taxon>
        <taxon>Malvales</taxon>
        <taxon>Malvaceae</taxon>
        <taxon>Byttnerioideae</taxon>
        <taxon>Theobroma</taxon>
    </lineage>
</organism>
<reference evidence="1 2" key="1">
    <citation type="journal article" date="2013" name="Genome Biol.">
        <title>The genome sequence of the most widely cultivated cacao type and its use to identify candidate genes regulating pod color.</title>
        <authorList>
            <person name="Motamayor J.C."/>
            <person name="Mockaitis K."/>
            <person name="Schmutz J."/>
            <person name="Haiminen N."/>
            <person name="Iii D.L."/>
            <person name="Cornejo O."/>
            <person name="Findley S.D."/>
            <person name="Zheng P."/>
            <person name="Utro F."/>
            <person name="Royaert S."/>
            <person name="Saski C."/>
            <person name="Jenkins J."/>
            <person name="Podicheti R."/>
            <person name="Zhao M."/>
            <person name="Scheffler B.E."/>
            <person name="Stack J.C."/>
            <person name="Feltus F.A."/>
            <person name="Mustiga G.M."/>
            <person name="Amores F."/>
            <person name="Phillips W."/>
            <person name="Marelli J.P."/>
            <person name="May G.D."/>
            <person name="Shapiro H."/>
            <person name="Ma J."/>
            <person name="Bustamante C.D."/>
            <person name="Schnell R.J."/>
            <person name="Main D."/>
            <person name="Gilbert D."/>
            <person name="Parida L."/>
            <person name="Kuhn D.N."/>
        </authorList>
    </citation>
    <scope>NUCLEOTIDE SEQUENCE [LARGE SCALE GENOMIC DNA]</scope>
    <source>
        <strain evidence="2">cv. Matina 1-6</strain>
    </source>
</reference>
<dbReference type="EMBL" id="CM001886">
    <property type="protein sequence ID" value="EOY17479.1"/>
    <property type="molecule type" value="Genomic_DNA"/>
</dbReference>
<protein>
    <submittedName>
        <fullName evidence="1">Uncharacterized protein</fullName>
    </submittedName>
</protein>
<sequence>MNVYEAHVVFAKKVETKLSYSSLVGEFSRSFLELILVTKSISPKVSRLELPWFEGSTSNFSFREEVSKYREKIDTVLRPCHQSPRFQRTSAQVLRPSHRCVETQLHQGFVMGKQVSR</sequence>
<dbReference type="Proteomes" id="UP000026915">
    <property type="component" value="Chromosome 8"/>
</dbReference>
<evidence type="ECO:0000313" key="1">
    <source>
        <dbReference type="EMBL" id="EOY17479.1"/>
    </source>
</evidence>
<accession>A0A061FSH3</accession>
<dbReference type="AlphaFoldDB" id="A0A061FSH3"/>
<name>A0A061FSH3_THECC</name>
<keyword evidence="2" id="KW-1185">Reference proteome</keyword>
<dbReference type="Gramene" id="EOY17479">
    <property type="protein sequence ID" value="EOY17479"/>
    <property type="gene ID" value="TCM_036678"/>
</dbReference>
<evidence type="ECO:0000313" key="2">
    <source>
        <dbReference type="Proteomes" id="UP000026915"/>
    </source>
</evidence>
<proteinExistence type="predicted"/>
<gene>
    <name evidence="1" type="ORF">TCM_036678</name>
</gene>
<dbReference type="HOGENOM" id="CLU_2089209_0_0_1"/>